<dbReference type="Pfam" id="PF00326">
    <property type="entry name" value="Peptidase_S9"/>
    <property type="match status" value="1"/>
</dbReference>
<dbReference type="Gene3D" id="3.40.50.1820">
    <property type="entry name" value="alpha/beta hydrolase"/>
    <property type="match status" value="1"/>
</dbReference>
<keyword evidence="3" id="KW-1185">Reference proteome</keyword>
<sequence length="279" mass="31138">MGRCVLCAVTLVVAFHHSSLPTAHAEKADNKAKPAQWRGYEQRRFPIGDRQGYVVFPKEAAPGNPWVWRARFPNFHAEMDEILLSKGFHVGYVDVANLYGSPKAMAIGDQFYKYVTKEFGLAPRPCLEGVSRGGLFVYNWAADHPDKVACIYCDTPVCDFKSWPGGFGKGVGSPKDWERCLAAHALSESEAKTTKRLPIERAKTIAEAKIPVMHIVSLNDVVVPPAENTDRVRQTLRDHGHDLELIVVEEGTEKSKGHHFDHPDPQRVVDFIMKHAGVK</sequence>
<accession>A0A518B1D0</accession>
<dbReference type="GO" id="GO:0006508">
    <property type="term" value="P:proteolysis"/>
    <property type="evidence" value="ECO:0007669"/>
    <property type="project" value="InterPro"/>
</dbReference>
<proteinExistence type="predicted"/>
<dbReference type="Proteomes" id="UP000317093">
    <property type="component" value="Chromosome"/>
</dbReference>
<dbReference type="EMBL" id="CP036279">
    <property type="protein sequence ID" value="QDU60781.1"/>
    <property type="molecule type" value="Genomic_DNA"/>
</dbReference>
<dbReference type="KEGG" id="knv:Pan216_16330"/>
<dbReference type="OrthoDB" id="234896at2"/>
<protein>
    <submittedName>
        <fullName evidence="2">Alpha/beta hydrolase family protein</fullName>
    </submittedName>
</protein>
<dbReference type="AlphaFoldDB" id="A0A518B1D0"/>
<name>A0A518B1D0_9BACT</name>
<evidence type="ECO:0000259" key="1">
    <source>
        <dbReference type="Pfam" id="PF00326"/>
    </source>
</evidence>
<dbReference type="SUPFAM" id="SSF53474">
    <property type="entry name" value="alpha/beta-Hydrolases"/>
    <property type="match status" value="1"/>
</dbReference>
<dbReference type="RefSeq" id="WP_145257157.1">
    <property type="nucleotide sequence ID" value="NZ_CP036279.1"/>
</dbReference>
<feature type="domain" description="Peptidase S9 prolyl oligopeptidase catalytic" evidence="1">
    <location>
        <begin position="123"/>
        <end position="275"/>
    </location>
</feature>
<evidence type="ECO:0000313" key="3">
    <source>
        <dbReference type="Proteomes" id="UP000317093"/>
    </source>
</evidence>
<organism evidence="2 3">
    <name type="scientific">Kolteria novifilia</name>
    <dbReference type="NCBI Taxonomy" id="2527975"/>
    <lineage>
        <taxon>Bacteria</taxon>
        <taxon>Pseudomonadati</taxon>
        <taxon>Planctomycetota</taxon>
        <taxon>Planctomycetia</taxon>
        <taxon>Kolteriales</taxon>
        <taxon>Kolteriaceae</taxon>
        <taxon>Kolteria</taxon>
    </lineage>
</organism>
<keyword evidence="2" id="KW-0378">Hydrolase</keyword>
<evidence type="ECO:0000313" key="2">
    <source>
        <dbReference type="EMBL" id="QDU60781.1"/>
    </source>
</evidence>
<reference evidence="2 3" key="1">
    <citation type="submission" date="2019-02" db="EMBL/GenBank/DDBJ databases">
        <title>Deep-cultivation of Planctomycetes and their phenomic and genomic characterization uncovers novel biology.</title>
        <authorList>
            <person name="Wiegand S."/>
            <person name="Jogler M."/>
            <person name="Boedeker C."/>
            <person name="Pinto D."/>
            <person name="Vollmers J."/>
            <person name="Rivas-Marin E."/>
            <person name="Kohn T."/>
            <person name="Peeters S.H."/>
            <person name="Heuer A."/>
            <person name="Rast P."/>
            <person name="Oberbeckmann S."/>
            <person name="Bunk B."/>
            <person name="Jeske O."/>
            <person name="Meyerdierks A."/>
            <person name="Storesund J.E."/>
            <person name="Kallscheuer N."/>
            <person name="Luecker S."/>
            <person name="Lage O.M."/>
            <person name="Pohl T."/>
            <person name="Merkel B.J."/>
            <person name="Hornburger P."/>
            <person name="Mueller R.-W."/>
            <person name="Bruemmer F."/>
            <person name="Labrenz M."/>
            <person name="Spormann A.M."/>
            <person name="Op den Camp H."/>
            <person name="Overmann J."/>
            <person name="Amann R."/>
            <person name="Jetten M.S.M."/>
            <person name="Mascher T."/>
            <person name="Medema M.H."/>
            <person name="Devos D.P."/>
            <person name="Kaster A.-K."/>
            <person name="Ovreas L."/>
            <person name="Rohde M."/>
            <person name="Galperin M.Y."/>
            <person name="Jogler C."/>
        </authorList>
    </citation>
    <scope>NUCLEOTIDE SEQUENCE [LARGE SCALE GENOMIC DNA]</scope>
    <source>
        <strain evidence="2 3">Pan216</strain>
    </source>
</reference>
<dbReference type="InterPro" id="IPR001375">
    <property type="entry name" value="Peptidase_S9_cat"/>
</dbReference>
<dbReference type="InterPro" id="IPR029058">
    <property type="entry name" value="AB_hydrolase_fold"/>
</dbReference>
<gene>
    <name evidence="2" type="ORF">Pan216_16330</name>
</gene>
<dbReference type="GO" id="GO:0008236">
    <property type="term" value="F:serine-type peptidase activity"/>
    <property type="evidence" value="ECO:0007669"/>
    <property type="project" value="InterPro"/>
</dbReference>